<dbReference type="GO" id="GO:0008800">
    <property type="term" value="F:beta-lactamase activity"/>
    <property type="evidence" value="ECO:0007669"/>
    <property type="project" value="UniProtKB-EC"/>
</dbReference>
<dbReference type="Gene3D" id="1.25.40.10">
    <property type="entry name" value="Tetratricopeptide repeat domain"/>
    <property type="match status" value="2"/>
</dbReference>
<dbReference type="EMBL" id="FIZP01000008">
    <property type="protein sequence ID" value="CZE48534.1"/>
    <property type="molecule type" value="Genomic_DNA"/>
</dbReference>
<keyword evidence="4" id="KW-0677">Repeat</keyword>
<evidence type="ECO:0000256" key="6">
    <source>
        <dbReference type="ARBA" id="ARBA00022803"/>
    </source>
</evidence>
<gene>
    <name evidence="9" type="primary">hcpA_3</name>
    <name evidence="9" type="ORF">ERS672216_01465</name>
</gene>
<dbReference type="OrthoDB" id="5354181at2"/>
<keyword evidence="6" id="KW-0802">TPR repeat</keyword>
<accession>A0A128EI61</accession>
<evidence type="ECO:0000313" key="10">
    <source>
        <dbReference type="Proteomes" id="UP000069632"/>
    </source>
</evidence>
<dbReference type="GO" id="GO:0046677">
    <property type="term" value="P:response to antibiotic"/>
    <property type="evidence" value="ECO:0007669"/>
    <property type="project" value="UniProtKB-KW"/>
</dbReference>
<dbReference type="RefSeq" id="WP_075540393.1">
    <property type="nucleotide sequence ID" value="NZ_CP053844.1"/>
</dbReference>
<dbReference type="Pfam" id="PF08238">
    <property type="entry name" value="Sel1"/>
    <property type="match status" value="3"/>
</dbReference>
<proteinExistence type="inferred from homology"/>
<evidence type="ECO:0000256" key="2">
    <source>
        <dbReference type="ARBA" id="ARBA00008486"/>
    </source>
</evidence>
<dbReference type="PANTHER" id="PTHR13891:SF1">
    <property type="entry name" value="CYTOCHROME C OXIDASE ASSEMBLY FACTOR 7"/>
    <property type="match status" value="1"/>
</dbReference>
<dbReference type="PANTHER" id="PTHR13891">
    <property type="entry name" value="CYTOCHROME C OXIDASE ASSEMBLY FACTOR 7"/>
    <property type="match status" value="1"/>
</dbReference>
<dbReference type="InterPro" id="IPR011990">
    <property type="entry name" value="TPR-like_helical_dom_sf"/>
</dbReference>
<evidence type="ECO:0000313" key="9">
    <source>
        <dbReference type="EMBL" id="CZE48534.1"/>
    </source>
</evidence>
<dbReference type="AlphaFoldDB" id="A0A128EI61"/>
<evidence type="ECO:0000256" key="3">
    <source>
        <dbReference type="ARBA" id="ARBA00012865"/>
    </source>
</evidence>
<dbReference type="SUPFAM" id="SSF81901">
    <property type="entry name" value="HCP-like"/>
    <property type="match status" value="1"/>
</dbReference>
<keyword evidence="5 9" id="KW-0378">Hydrolase</keyword>
<comment type="similarity">
    <text evidence="2">Belongs to the hcp beta-lactamase family.</text>
</comment>
<dbReference type="Proteomes" id="UP000069632">
    <property type="component" value="Unassembled WGS sequence"/>
</dbReference>
<dbReference type="InterPro" id="IPR040239">
    <property type="entry name" value="HcpB-like"/>
</dbReference>
<reference evidence="9 10" key="1">
    <citation type="submission" date="2016-02" db="EMBL/GenBank/DDBJ databases">
        <authorList>
            <consortium name="Pathogen Informatics"/>
        </authorList>
    </citation>
    <scope>NUCLEOTIDE SEQUENCE [LARGE SCALE GENOMIC DNA]</scope>
    <source>
        <strain evidence="9 10">RC20</strain>
    </source>
</reference>
<sequence length="212" mass="24418">MKKIIVFILLVVGGTVIYNQFLKEPEYIKIRAIDGISTVKNSKFLEKSCNKNVAKDCYYLGEYIMTFEKNPDKNKAKSLFEKACNLNEAFGCTLLSMHFYDARPYSYDKETYNYKKARELYQQACDLNDGYGCALLALLIFDSEKNEEAYFNLSKKACDLEDRQGCLNLATIYQTGDLGAIKKDSALYKRYSKLAIDYAFKSKSLSHNYHKK</sequence>
<name>A0A128EI61_9BACT</name>
<keyword evidence="8" id="KW-0046">Antibiotic resistance</keyword>
<keyword evidence="7" id="KW-1015">Disulfide bond</keyword>
<evidence type="ECO:0000256" key="1">
    <source>
        <dbReference type="ARBA" id="ARBA00001526"/>
    </source>
</evidence>
<evidence type="ECO:0000256" key="8">
    <source>
        <dbReference type="ARBA" id="ARBA00023251"/>
    </source>
</evidence>
<dbReference type="EC" id="3.5.2.6" evidence="3"/>
<evidence type="ECO:0000256" key="7">
    <source>
        <dbReference type="ARBA" id="ARBA00023157"/>
    </source>
</evidence>
<dbReference type="InterPro" id="IPR006597">
    <property type="entry name" value="Sel1-like"/>
</dbReference>
<comment type="catalytic activity">
    <reaction evidence="1">
        <text>a beta-lactam + H2O = a substituted beta-amino acid</text>
        <dbReference type="Rhea" id="RHEA:20401"/>
        <dbReference type="ChEBI" id="CHEBI:15377"/>
        <dbReference type="ChEBI" id="CHEBI:35627"/>
        <dbReference type="ChEBI" id="CHEBI:140347"/>
        <dbReference type="EC" id="3.5.2.6"/>
    </reaction>
</comment>
<protein>
    <recommendedName>
        <fullName evidence="3">beta-lactamase</fullName>
        <ecNumber evidence="3">3.5.2.6</ecNumber>
    </recommendedName>
</protein>
<evidence type="ECO:0000256" key="5">
    <source>
        <dbReference type="ARBA" id="ARBA00022801"/>
    </source>
</evidence>
<organism evidence="9 10">
    <name type="scientific">Campylobacter geochelonis</name>
    <dbReference type="NCBI Taxonomy" id="1780362"/>
    <lineage>
        <taxon>Bacteria</taxon>
        <taxon>Pseudomonadati</taxon>
        <taxon>Campylobacterota</taxon>
        <taxon>Epsilonproteobacteria</taxon>
        <taxon>Campylobacterales</taxon>
        <taxon>Campylobacteraceae</taxon>
        <taxon>Campylobacter</taxon>
    </lineage>
</organism>
<keyword evidence="10" id="KW-1185">Reference proteome</keyword>
<evidence type="ECO:0000256" key="4">
    <source>
        <dbReference type="ARBA" id="ARBA00022737"/>
    </source>
</evidence>